<feature type="region of interest" description="Disordered" evidence="1">
    <location>
        <begin position="78"/>
        <end position="130"/>
    </location>
</feature>
<proteinExistence type="predicted"/>
<name>A0AAQ3PSS1_PASNO</name>
<organism evidence="2 3">
    <name type="scientific">Paspalum notatum var. saurae</name>
    <dbReference type="NCBI Taxonomy" id="547442"/>
    <lineage>
        <taxon>Eukaryota</taxon>
        <taxon>Viridiplantae</taxon>
        <taxon>Streptophyta</taxon>
        <taxon>Embryophyta</taxon>
        <taxon>Tracheophyta</taxon>
        <taxon>Spermatophyta</taxon>
        <taxon>Magnoliopsida</taxon>
        <taxon>Liliopsida</taxon>
        <taxon>Poales</taxon>
        <taxon>Poaceae</taxon>
        <taxon>PACMAD clade</taxon>
        <taxon>Panicoideae</taxon>
        <taxon>Andropogonodae</taxon>
        <taxon>Paspaleae</taxon>
        <taxon>Paspalinae</taxon>
        <taxon>Paspalum</taxon>
    </lineage>
</organism>
<dbReference type="AlphaFoldDB" id="A0AAQ3PSS1"/>
<accession>A0AAQ3PSS1</accession>
<evidence type="ECO:0000256" key="1">
    <source>
        <dbReference type="SAM" id="MobiDB-lite"/>
    </source>
</evidence>
<gene>
    <name evidence="2" type="ORF">U9M48_003134</name>
</gene>
<feature type="compositionally biased region" description="Low complexity" evidence="1">
    <location>
        <begin position="121"/>
        <end position="130"/>
    </location>
</feature>
<sequence>MKTLADSLVKLGEVVTDRALGMNVLRGLSDQFHTIRLFLKEQQSFPSFAEIRFELLLEKQLLLEELTTALVAATSAPLPTSTVNAGSGGGGFGGGGSGGNSNGGANGSRRHRRGTSGCGAGTRAAGTGAP</sequence>
<feature type="compositionally biased region" description="Gly residues" evidence="1">
    <location>
        <begin position="86"/>
        <end position="106"/>
    </location>
</feature>
<keyword evidence="3" id="KW-1185">Reference proteome</keyword>
<dbReference type="EMBL" id="CP144745">
    <property type="protein sequence ID" value="WVZ52039.1"/>
    <property type="molecule type" value="Genomic_DNA"/>
</dbReference>
<reference evidence="2 3" key="1">
    <citation type="submission" date="2024-02" db="EMBL/GenBank/DDBJ databases">
        <title>High-quality chromosome-scale genome assembly of Pensacola bahiagrass (Paspalum notatum Flugge var. saurae).</title>
        <authorList>
            <person name="Vega J.M."/>
            <person name="Podio M."/>
            <person name="Orjuela J."/>
            <person name="Siena L.A."/>
            <person name="Pessino S.C."/>
            <person name="Combes M.C."/>
            <person name="Mariac C."/>
            <person name="Albertini E."/>
            <person name="Pupilli F."/>
            <person name="Ortiz J.P.A."/>
            <person name="Leblanc O."/>
        </authorList>
    </citation>
    <scope>NUCLEOTIDE SEQUENCE [LARGE SCALE GENOMIC DNA]</scope>
    <source>
        <strain evidence="2">R1</strain>
        <tissue evidence="2">Leaf</tissue>
    </source>
</reference>
<dbReference type="Proteomes" id="UP001341281">
    <property type="component" value="Chromosome 01"/>
</dbReference>
<protein>
    <submittedName>
        <fullName evidence="2">Uncharacterized protein</fullName>
    </submittedName>
</protein>
<evidence type="ECO:0000313" key="3">
    <source>
        <dbReference type="Proteomes" id="UP001341281"/>
    </source>
</evidence>
<evidence type="ECO:0000313" key="2">
    <source>
        <dbReference type="EMBL" id="WVZ52039.1"/>
    </source>
</evidence>